<comment type="caution">
    <text evidence="1">The sequence shown here is derived from an EMBL/GenBank/DDBJ whole genome shotgun (WGS) entry which is preliminary data.</text>
</comment>
<name>A0ABP7DRE2_9ACTN</name>
<reference evidence="2" key="1">
    <citation type="journal article" date="2019" name="Int. J. Syst. Evol. Microbiol.">
        <title>The Global Catalogue of Microorganisms (GCM) 10K type strain sequencing project: providing services to taxonomists for standard genome sequencing and annotation.</title>
        <authorList>
            <consortium name="The Broad Institute Genomics Platform"/>
            <consortium name="The Broad Institute Genome Sequencing Center for Infectious Disease"/>
            <person name="Wu L."/>
            <person name="Ma J."/>
        </authorList>
    </citation>
    <scope>NUCLEOTIDE SEQUENCE [LARGE SCALE GENOMIC DNA]</scope>
    <source>
        <strain evidence="2">JCM 30846</strain>
    </source>
</reference>
<keyword evidence="2" id="KW-1185">Reference proteome</keyword>
<sequence>MSNRMPLNTNGHDLLPKRTDDVIVFAEPGEEPLVAGVHWRCATCDERPVYVLRDGAVHVQDPCPYPMGITTEVTLDVPSGKLIVTDDLRDVYDVDIDAGASYNTALGKAQVVKAMAALGCAYGPVGNSCPGLYRDGENSYIVASPIRDDDDVPSLPEEDRLAWICTDLWAYSIADFEDWKAKGGTPEDKRLGHYTVVDVAPGTYKFTLHVGERGFDNYAADTVVFAHVERVAPAPTT</sequence>
<proteinExistence type="predicted"/>
<dbReference type="EMBL" id="BAABEP010000002">
    <property type="protein sequence ID" value="GAA3709211.1"/>
    <property type="molecule type" value="Genomic_DNA"/>
</dbReference>
<dbReference type="Proteomes" id="UP001499884">
    <property type="component" value="Unassembled WGS sequence"/>
</dbReference>
<protein>
    <recommendedName>
        <fullName evidence="3">PKD domain-containing protein</fullName>
    </recommendedName>
</protein>
<dbReference type="RefSeq" id="WP_345640222.1">
    <property type="nucleotide sequence ID" value="NZ_BAABEP010000002.1"/>
</dbReference>
<gene>
    <name evidence="1" type="ORF">GCM10023082_03960</name>
</gene>
<evidence type="ECO:0000313" key="1">
    <source>
        <dbReference type="EMBL" id="GAA3709211.1"/>
    </source>
</evidence>
<evidence type="ECO:0008006" key="3">
    <source>
        <dbReference type="Google" id="ProtNLM"/>
    </source>
</evidence>
<accession>A0ABP7DRE2</accession>
<evidence type="ECO:0000313" key="2">
    <source>
        <dbReference type="Proteomes" id="UP001499884"/>
    </source>
</evidence>
<organism evidence="1 2">
    <name type="scientific">Streptomyces tremellae</name>
    <dbReference type="NCBI Taxonomy" id="1124239"/>
    <lineage>
        <taxon>Bacteria</taxon>
        <taxon>Bacillati</taxon>
        <taxon>Actinomycetota</taxon>
        <taxon>Actinomycetes</taxon>
        <taxon>Kitasatosporales</taxon>
        <taxon>Streptomycetaceae</taxon>
        <taxon>Streptomyces</taxon>
    </lineage>
</organism>